<name>A0ABQ3VDV7_9CHLR</name>
<dbReference type="EMBL" id="BNJJ01000005">
    <property type="protein sequence ID" value="GHO84145.1"/>
    <property type="molecule type" value="Genomic_DNA"/>
</dbReference>
<feature type="domain" description="Peptidase M28" evidence="3">
    <location>
        <begin position="51"/>
        <end position="143"/>
    </location>
</feature>
<dbReference type="InterPro" id="IPR011650">
    <property type="entry name" value="Peptidase_M20_dimer"/>
</dbReference>
<dbReference type="InterPro" id="IPR007484">
    <property type="entry name" value="Peptidase_M28"/>
</dbReference>
<dbReference type="InterPro" id="IPR036264">
    <property type="entry name" value="Bact_exopeptidase_dim_dom"/>
</dbReference>
<evidence type="ECO:0008006" key="7">
    <source>
        <dbReference type="Google" id="ProtNLM"/>
    </source>
</evidence>
<evidence type="ECO:0000259" key="3">
    <source>
        <dbReference type="Pfam" id="PF04389"/>
    </source>
</evidence>
<dbReference type="PANTHER" id="PTHR42994:SF2">
    <property type="entry name" value="PEPTIDASE"/>
    <property type="match status" value="1"/>
</dbReference>
<evidence type="ECO:0000313" key="5">
    <source>
        <dbReference type="EMBL" id="GHO84145.1"/>
    </source>
</evidence>
<gene>
    <name evidence="5" type="ORF">KSZ_21510</name>
</gene>
<organism evidence="5 6">
    <name type="scientific">Dictyobacter formicarum</name>
    <dbReference type="NCBI Taxonomy" id="2778368"/>
    <lineage>
        <taxon>Bacteria</taxon>
        <taxon>Bacillati</taxon>
        <taxon>Chloroflexota</taxon>
        <taxon>Ktedonobacteria</taxon>
        <taxon>Ktedonobacterales</taxon>
        <taxon>Dictyobacteraceae</taxon>
        <taxon>Dictyobacter</taxon>
    </lineage>
</organism>
<reference evidence="5 6" key="1">
    <citation type="journal article" date="2021" name="Int. J. Syst. Evol. Microbiol.">
        <title>Reticulibacter mediterranei gen. nov., sp. nov., within the new family Reticulibacteraceae fam. nov., and Ktedonospora formicarum gen. nov., sp. nov., Ktedonobacter robiniae sp. nov., Dictyobacter formicarum sp. nov. and Dictyobacter arantiisoli sp. nov., belonging to the class Ktedonobacteria.</title>
        <authorList>
            <person name="Yabe S."/>
            <person name="Zheng Y."/>
            <person name="Wang C.M."/>
            <person name="Sakai Y."/>
            <person name="Abe K."/>
            <person name="Yokota A."/>
            <person name="Donadio S."/>
            <person name="Cavaletti L."/>
            <person name="Monciardini P."/>
        </authorList>
    </citation>
    <scope>NUCLEOTIDE SEQUENCE [LARGE SCALE GENOMIC DNA]</scope>
    <source>
        <strain evidence="5 6">SOSP1-9</strain>
    </source>
</reference>
<accession>A0ABQ3VDV7</accession>
<comment type="caution">
    <text evidence="5">The sequence shown here is derived from an EMBL/GenBank/DDBJ whole genome shotgun (WGS) entry which is preliminary data.</text>
</comment>
<dbReference type="SUPFAM" id="SSF55031">
    <property type="entry name" value="Bacterial exopeptidase dimerisation domain"/>
    <property type="match status" value="1"/>
</dbReference>
<evidence type="ECO:0000256" key="1">
    <source>
        <dbReference type="ARBA" id="ARBA00001947"/>
    </source>
</evidence>
<evidence type="ECO:0000256" key="2">
    <source>
        <dbReference type="ARBA" id="ARBA00022833"/>
    </source>
</evidence>
<proteinExistence type="predicted"/>
<dbReference type="Pfam" id="PF07687">
    <property type="entry name" value="M20_dimer"/>
    <property type="match status" value="1"/>
</dbReference>
<keyword evidence="2" id="KW-0862">Zinc</keyword>
<sequence length="370" mass="40506">MMFIYADQLYHTLVELVRIPSTSGQEEYVRGYLEQHLTSLGLTTQVDDMGNLIATLDGEGTPVLLNAHMDRVAPGLGHTPILRDGVLYSDGKTNLGADDAAGIVVILEVVRRAIEQQLQLPPLVLLFTVQEECGLCGAHDFDAERWNVADGIVFDNAFEAGVVVSKAAAYETFDITIIGKSGHPGHDLTSTVNAIEIFHQANFPIGSLALDQTRINIGKISGGHARNAIPDMVRIEGEMRSFEAPEVRQRYRLQIQEAFEEAAQRLGGRAEIVFKVLHEGYSINPDESLLTMYQIALAQHGSILNMRPTFIGSDTGGLRPAVRAFTVSTGVVKEHTVEEHVALAPLEQLVVDTLHVLHLWCTQTAQPAQE</sequence>
<comment type="cofactor">
    <cofactor evidence="1">
        <name>Zn(2+)</name>
        <dbReference type="ChEBI" id="CHEBI:29105"/>
    </cofactor>
</comment>
<protein>
    <recommendedName>
        <fullName evidence="7">Peptidase M20 dimerisation domain-containing protein</fullName>
    </recommendedName>
</protein>
<dbReference type="Gene3D" id="3.40.630.10">
    <property type="entry name" value="Zn peptidases"/>
    <property type="match status" value="1"/>
</dbReference>
<dbReference type="Proteomes" id="UP000635565">
    <property type="component" value="Unassembled WGS sequence"/>
</dbReference>
<dbReference type="PANTHER" id="PTHR42994">
    <property type="entry name" value="PEPTIDASE T"/>
    <property type="match status" value="1"/>
</dbReference>
<evidence type="ECO:0000313" key="6">
    <source>
        <dbReference type="Proteomes" id="UP000635565"/>
    </source>
</evidence>
<dbReference type="Gene3D" id="3.30.70.360">
    <property type="match status" value="1"/>
</dbReference>
<dbReference type="SUPFAM" id="SSF53187">
    <property type="entry name" value="Zn-dependent exopeptidases"/>
    <property type="match status" value="1"/>
</dbReference>
<feature type="domain" description="Peptidase M20 dimerisation" evidence="4">
    <location>
        <begin position="172"/>
        <end position="263"/>
    </location>
</feature>
<dbReference type="RefSeq" id="WP_201361785.1">
    <property type="nucleotide sequence ID" value="NZ_BNJJ01000005.1"/>
</dbReference>
<dbReference type="Pfam" id="PF04389">
    <property type="entry name" value="Peptidase_M28"/>
    <property type="match status" value="1"/>
</dbReference>
<keyword evidence="6" id="KW-1185">Reference proteome</keyword>
<evidence type="ECO:0000259" key="4">
    <source>
        <dbReference type="Pfam" id="PF07687"/>
    </source>
</evidence>